<evidence type="ECO:0000256" key="4">
    <source>
        <dbReference type="ARBA" id="ARBA00023136"/>
    </source>
</evidence>
<dbReference type="eggNOG" id="ENOG50313Y4">
    <property type="taxonomic scope" value="Bacteria"/>
</dbReference>
<reference evidence="6 7" key="1">
    <citation type="journal article" date="2013" name="Int. J. Syst. Evol. Microbiol.">
        <title>Tumebacillus flagellatus sp. nov., an alpha-amylase/pullulanase-producing bacterium isolated from cassava wastewater.</title>
        <authorList>
            <person name="Wang Q."/>
            <person name="Xie N."/>
            <person name="Qin Y."/>
            <person name="Shen N."/>
            <person name="Zhu J."/>
            <person name="Mi H."/>
            <person name="Huang R."/>
        </authorList>
    </citation>
    <scope>NUCLEOTIDE SEQUENCE [LARGE SCALE GENOMIC DNA]</scope>
    <source>
        <strain evidence="6 7">GST4</strain>
    </source>
</reference>
<protein>
    <submittedName>
        <fullName evidence="6">Uncharacterized protein</fullName>
    </submittedName>
</protein>
<comment type="caution">
    <text evidence="6">The sequence shown here is derived from an EMBL/GenBank/DDBJ whole genome shotgun (WGS) entry which is preliminary data.</text>
</comment>
<evidence type="ECO:0000313" key="6">
    <source>
        <dbReference type="EMBL" id="KEO83054.1"/>
    </source>
</evidence>
<dbReference type="NCBIfam" id="NF002796">
    <property type="entry name" value="PRK02935.1"/>
    <property type="match status" value="1"/>
</dbReference>
<dbReference type="STRING" id="1157490.EL26_12255"/>
<keyword evidence="4 5" id="KW-0472">Membrane</keyword>
<dbReference type="Proteomes" id="UP000027931">
    <property type="component" value="Unassembled WGS sequence"/>
</dbReference>
<organism evidence="6 7">
    <name type="scientific">Tumebacillus flagellatus</name>
    <dbReference type="NCBI Taxonomy" id="1157490"/>
    <lineage>
        <taxon>Bacteria</taxon>
        <taxon>Bacillati</taxon>
        <taxon>Bacillota</taxon>
        <taxon>Bacilli</taxon>
        <taxon>Bacillales</taxon>
        <taxon>Alicyclobacillaceae</taxon>
        <taxon>Tumebacillus</taxon>
    </lineage>
</organism>
<keyword evidence="2 5" id="KW-0812">Transmembrane</keyword>
<keyword evidence="7" id="KW-1185">Reference proteome</keyword>
<evidence type="ECO:0000256" key="5">
    <source>
        <dbReference type="SAM" id="Phobius"/>
    </source>
</evidence>
<dbReference type="InterPro" id="IPR020912">
    <property type="entry name" value="UPF0295"/>
</dbReference>
<keyword evidence="1" id="KW-1003">Cell membrane</keyword>
<dbReference type="EMBL" id="JMIR01000015">
    <property type="protein sequence ID" value="KEO83054.1"/>
    <property type="molecule type" value="Genomic_DNA"/>
</dbReference>
<dbReference type="RefSeq" id="WP_052036278.1">
    <property type="nucleotide sequence ID" value="NZ_JMIR01000015.1"/>
</dbReference>
<feature type="transmembrane region" description="Helical" evidence="5">
    <location>
        <begin position="7"/>
        <end position="24"/>
    </location>
</feature>
<evidence type="ECO:0000313" key="7">
    <source>
        <dbReference type="Proteomes" id="UP000027931"/>
    </source>
</evidence>
<evidence type="ECO:0000256" key="1">
    <source>
        <dbReference type="ARBA" id="ARBA00022475"/>
    </source>
</evidence>
<gene>
    <name evidence="6" type="ORF">EL26_12255</name>
</gene>
<dbReference type="AlphaFoldDB" id="A0A074LPP8"/>
<evidence type="ECO:0000256" key="2">
    <source>
        <dbReference type="ARBA" id="ARBA00022692"/>
    </source>
</evidence>
<proteinExistence type="predicted"/>
<dbReference type="OrthoDB" id="1653848at2"/>
<name>A0A074LPP8_9BACL</name>
<dbReference type="Pfam" id="PF11023">
    <property type="entry name" value="DUF2614"/>
    <property type="match status" value="1"/>
</dbReference>
<accession>A0A074LPP8</accession>
<evidence type="ECO:0000256" key="3">
    <source>
        <dbReference type="ARBA" id="ARBA00022989"/>
    </source>
</evidence>
<feature type="transmembrane region" description="Helical" evidence="5">
    <location>
        <begin position="30"/>
        <end position="50"/>
    </location>
</feature>
<sequence>MRLNRLRTVALALIFAAFFIMYLGVFSAAILPFALVIGTIMILVSVFIYFRVGAMSMKIPTLECPNCHRMTKVMGMEDGCMYCNTPIRIEMDDEENLFAVQNGEVPVKKTARR</sequence>
<keyword evidence="3 5" id="KW-1133">Transmembrane helix</keyword>